<organism evidence="7 8">
    <name type="scientific">Proteobacteria bacterium 228</name>
    <dbReference type="NCBI Taxonomy" id="2083153"/>
    <lineage>
        <taxon>Bacteria</taxon>
        <taxon>Pseudomonadati</taxon>
        <taxon>Pseudomonadota</taxon>
    </lineage>
</organism>
<dbReference type="InterPro" id="IPR036388">
    <property type="entry name" value="WH-like_DNA-bd_sf"/>
</dbReference>
<keyword evidence="4" id="KW-0010">Activator</keyword>
<comment type="similarity">
    <text evidence="1">Belongs to the LysR transcriptional regulatory family.</text>
</comment>
<protein>
    <submittedName>
        <fullName evidence="7">LysR family transcriptional regulator</fullName>
    </submittedName>
</protein>
<evidence type="ECO:0000259" key="6">
    <source>
        <dbReference type="PROSITE" id="PS50931"/>
    </source>
</evidence>
<dbReference type="FunFam" id="1.10.10.10:FF:000038">
    <property type="entry name" value="Glycine cleavage system transcriptional activator"/>
    <property type="match status" value="1"/>
</dbReference>
<dbReference type="InterPro" id="IPR005119">
    <property type="entry name" value="LysR_subst-bd"/>
</dbReference>
<accession>A0A2S5KKE9</accession>
<feature type="domain" description="HTH lysR-type" evidence="6">
    <location>
        <begin position="6"/>
        <end position="63"/>
    </location>
</feature>
<dbReference type="PRINTS" id="PR00039">
    <property type="entry name" value="HTHLYSR"/>
</dbReference>
<keyword evidence="5" id="KW-0804">Transcription</keyword>
<dbReference type="SUPFAM" id="SSF46785">
    <property type="entry name" value="Winged helix' DNA-binding domain"/>
    <property type="match status" value="1"/>
</dbReference>
<dbReference type="PANTHER" id="PTHR30537">
    <property type="entry name" value="HTH-TYPE TRANSCRIPTIONAL REGULATOR"/>
    <property type="match status" value="1"/>
</dbReference>
<keyword evidence="3" id="KW-0238">DNA-binding</keyword>
<dbReference type="GO" id="GO:0043565">
    <property type="term" value="F:sequence-specific DNA binding"/>
    <property type="evidence" value="ECO:0007669"/>
    <property type="project" value="TreeGrafter"/>
</dbReference>
<evidence type="ECO:0000256" key="2">
    <source>
        <dbReference type="ARBA" id="ARBA00023015"/>
    </source>
</evidence>
<dbReference type="GO" id="GO:0006351">
    <property type="term" value="P:DNA-templated transcription"/>
    <property type="evidence" value="ECO:0007669"/>
    <property type="project" value="TreeGrafter"/>
</dbReference>
<dbReference type="Proteomes" id="UP000238196">
    <property type="component" value="Unassembled WGS sequence"/>
</dbReference>
<comment type="caution">
    <text evidence="7">The sequence shown here is derived from an EMBL/GenBank/DDBJ whole genome shotgun (WGS) entry which is preliminary data.</text>
</comment>
<evidence type="ECO:0000256" key="4">
    <source>
        <dbReference type="ARBA" id="ARBA00023159"/>
    </source>
</evidence>
<dbReference type="Gene3D" id="3.40.190.10">
    <property type="entry name" value="Periplasmic binding protein-like II"/>
    <property type="match status" value="2"/>
</dbReference>
<dbReference type="Pfam" id="PF00126">
    <property type="entry name" value="HTH_1"/>
    <property type="match status" value="1"/>
</dbReference>
<dbReference type="EMBL" id="PRLP01000106">
    <property type="protein sequence ID" value="PPC75210.1"/>
    <property type="molecule type" value="Genomic_DNA"/>
</dbReference>
<dbReference type="InterPro" id="IPR058163">
    <property type="entry name" value="LysR-type_TF_proteobact-type"/>
</dbReference>
<dbReference type="OrthoDB" id="5289971at2"/>
<dbReference type="Pfam" id="PF03466">
    <property type="entry name" value="LysR_substrate"/>
    <property type="match status" value="1"/>
</dbReference>
<proteinExistence type="inferred from homology"/>
<evidence type="ECO:0000256" key="5">
    <source>
        <dbReference type="ARBA" id="ARBA00023163"/>
    </source>
</evidence>
<dbReference type="SUPFAM" id="SSF53850">
    <property type="entry name" value="Periplasmic binding protein-like II"/>
    <property type="match status" value="1"/>
</dbReference>
<dbReference type="PANTHER" id="PTHR30537:SF70">
    <property type="entry name" value="HTH-TYPE TRANSCRIPTIONAL ACTIVATOR AMPR"/>
    <property type="match status" value="1"/>
</dbReference>
<evidence type="ECO:0000256" key="3">
    <source>
        <dbReference type="ARBA" id="ARBA00023125"/>
    </source>
</evidence>
<dbReference type="GO" id="GO:0003700">
    <property type="term" value="F:DNA-binding transcription factor activity"/>
    <property type="evidence" value="ECO:0007669"/>
    <property type="project" value="InterPro"/>
</dbReference>
<dbReference type="InterPro" id="IPR036390">
    <property type="entry name" value="WH_DNA-bd_sf"/>
</dbReference>
<keyword evidence="2" id="KW-0805">Transcription regulation</keyword>
<sequence>MQRPHLPLKALLAFEAAARHLSFTLAAQEMNVTQAAVSHQVKALEERLGVTLFRRLSRGLALTPEGEALLPSLRRSFDTMAHSLRQVSESQGKQPLTIGVVGTFATGWLLPRLADFYQQFPWIDLRLSTHNNRVNLAEEGLDLAVRFGDGAWHGTLAEPLMASPLTPLCTPQMAAQLTDVEGLLRCQLLRSYREEEWSEWFTAAGLSGALPLRSPIQFDSSLTMMEAARQGIGVALAPVAMFRSWVEAGWVCQPFAAQVAMGRYWLTRLRNRDETAAMRTFSEWLQQAMDKELI</sequence>
<evidence type="ECO:0000313" key="7">
    <source>
        <dbReference type="EMBL" id="PPC75210.1"/>
    </source>
</evidence>
<dbReference type="AlphaFoldDB" id="A0A2S5KKE9"/>
<reference evidence="7 8" key="1">
    <citation type="submission" date="2018-02" db="EMBL/GenBank/DDBJ databases">
        <title>novel marine gammaproteobacteria from coastal saline agro ecosystem.</title>
        <authorList>
            <person name="Krishnan R."/>
            <person name="Ramesh Kumar N."/>
        </authorList>
    </citation>
    <scope>NUCLEOTIDE SEQUENCE [LARGE SCALE GENOMIC DNA]</scope>
    <source>
        <strain evidence="7 8">228</strain>
    </source>
</reference>
<name>A0A2S5KKE9_9PROT</name>
<gene>
    <name evidence="7" type="ORF">C4K68_21465</name>
</gene>
<evidence type="ECO:0000313" key="8">
    <source>
        <dbReference type="Proteomes" id="UP000238196"/>
    </source>
</evidence>
<dbReference type="PROSITE" id="PS50931">
    <property type="entry name" value="HTH_LYSR"/>
    <property type="match status" value="1"/>
</dbReference>
<dbReference type="Gene3D" id="1.10.10.10">
    <property type="entry name" value="Winged helix-like DNA-binding domain superfamily/Winged helix DNA-binding domain"/>
    <property type="match status" value="1"/>
</dbReference>
<evidence type="ECO:0000256" key="1">
    <source>
        <dbReference type="ARBA" id="ARBA00009437"/>
    </source>
</evidence>
<dbReference type="InterPro" id="IPR000847">
    <property type="entry name" value="LysR_HTH_N"/>
</dbReference>